<dbReference type="AlphaFoldDB" id="A0AAD4G9N1"/>
<feature type="region of interest" description="Disordered" evidence="1">
    <location>
        <begin position="87"/>
        <end position="106"/>
    </location>
</feature>
<dbReference type="Proteomes" id="UP001194468">
    <property type="component" value="Unassembled WGS sequence"/>
</dbReference>
<accession>A0AAD4G9N1</accession>
<reference evidence="2" key="1">
    <citation type="submission" date="2019-10" db="EMBL/GenBank/DDBJ databases">
        <authorList>
            <consortium name="DOE Joint Genome Institute"/>
            <person name="Kuo A."/>
            <person name="Miyauchi S."/>
            <person name="Kiss E."/>
            <person name="Drula E."/>
            <person name="Kohler A."/>
            <person name="Sanchez-Garcia M."/>
            <person name="Andreopoulos B."/>
            <person name="Barry K.W."/>
            <person name="Bonito G."/>
            <person name="Buee M."/>
            <person name="Carver A."/>
            <person name="Chen C."/>
            <person name="Cichocki N."/>
            <person name="Clum A."/>
            <person name="Culley D."/>
            <person name="Crous P.W."/>
            <person name="Fauchery L."/>
            <person name="Girlanda M."/>
            <person name="Hayes R."/>
            <person name="Keri Z."/>
            <person name="LaButti K."/>
            <person name="Lipzen A."/>
            <person name="Lombard V."/>
            <person name="Magnuson J."/>
            <person name="Maillard F."/>
            <person name="Morin E."/>
            <person name="Murat C."/>
            <person name="Nolan M."/>
            <person name="Ohm R."/>
            <person name="Pangilinan J."/>
            <person name="Pereira M."/>
            <person name="Perotto S."/>
            <person name="Peter M."/>
            <person name="Riley R."/>
            <person name="Sitrit Y."/>
            <person name="Stielow B."/>
            <person name="Szollosi G."/>
            <person name="Zifcakova L."/>
            <person name="Stursova M."/>
            <person name="Spatafora J.W."/>
            <person name="Tedersoo L."/>
            <person name="Vaario L.-M."/>
            <person name="Yamada A."/>
            <person name="Yan M."/>
            <person name="Wang P."/>
            <person name="Xu J."/>
            <person name="Bruns T."/>
            <person name="Baldrian P."/>
            <person name="Vilgalys R."/>
            <person name="Henrissat B."/>
            <person name="Grigoriev I.V."/>
            <person name="Hibbett D."/>
            <person name="Nagy L.G."/>
            <person name="Martin F.M."/>
        </authorList>
    </citation>
    <scope>NUCLEOTIDE SEQUENCE</scope>
    <source>
        <strain evidence="2">BED1</strain>
    </source>
</reference>
<sequence>MGITQTQSATEQLEPQVLLPNNPFVPPKGGICLIKKLPPELLSHTFEFGFADDGIEDEEDIADSYNHLDATMAHEKDIHDRDVEMKQDEVEGGEEDEGDEGASDETETHLPFTLAVSHVCRHWRNVALSTPSFWTTIVVPPEARSPKSLPIDITVSYGDLDEYEDDYEPPSEADLDILFAMLIPHIHRWRTIRVTASECHH</sequence>
<name>A0AAD4G9N1_BOLED</name>
<evidence type="ECO:0008006" key="4">
    <source>
        <dbReference type="Google" id="ProtNLM"/>
    </source>
</evidence>
<evidence type="ECO:0000256" key="1">
    <source>
        <dbReference type="SAM" id="MobiDB-lite"/>
    </source>
</evidence>
<protein>
    <recommendedName>
        <fullName evidence="4">F-box domain-containing protein</fullName>
    </recommendedName>
</protein>
<comment type="caution">
    <text evidence="2">The sequence shown here is derived from an EMBL/GenBank/DDBJ whole genome shotgun (WGS) entry which is preliminary data.</text>
</comment>
<evidence type="ECO:0000313" key="3">
    <source>
        <dbReference type="Proteomes" id="UP001194468"/>
    </source>
</evidence>
<reference evidence="2" key="2">
    <citation type="journal article" date="2020" name="Nat. Commun.">
        <title>Large-scale genome sequencing of mycorrhizal fungi provides insights into the early evolution of symbiotic traits.</title>
        <authorList>
            <person name="Miyauchi S."/>
            <person name="Kiss E."/>
            <person name="Kuo A."/>
            <person name="Drula E."/>
            <person name="Kohler A."/>
            <person name="Sanchez-Garcia M."/>
            <person name="Morin E."/>
            <person name="Andreopoulos B."/>
            <person name="Barry K.W."/>
            <person name="Bonito G."/>
            <person name="Buee M."/>
            <person name="Carver A."/>
            <person name="Chen C."/>
            <person name="Cichocki N."/>
            <person name="Clum A."/>
            <person name="Culley D."/>
            <person name="Crous P.W."/>
            <person name="Fauchery L."/>
            <person name="Girlanda M."/>
            <person name="Hayes R.D."/>
            <person name="Keri Z."/>
            <person name="LaButti K."/>
            <person name="Lipzen A."/>
            <person name="Lombard V."/>
            <person name="Magnuson J."/>
            <person name="Maillard F."/>
            <person name="Murat C."/>
            <person name="Nolan M."/>
            <person name="Ohm R.A."/>
            <person name="Pangilinan J."/>
            <person name="Pereira M.F."/>
            <person name="Perotto S."/>
            <person name="Peter M."/>
            <person name="Pfister S."/>
            <person name="Riley R."/>
            <person name="Sitrit Y."/>
            <person name="Stielow J.B."/>
            <person name="Szollosi G."/>
            <person name="Zifcakova L."/>
            <person name="Stursova M."/>
            <person name="Spatafora J.W."/>
            <person name="Tedersoo L."/>
            <person name="Vaario L.M."/>
            <person name="Yamada A."/>
            <person name="Yan M."/>
            <person name="Wang P."/>
            <person name="Xu J."/>
            <person name="Bruns T."/>
            <person name="Baldrian P."/>
            <person name="Vilgalys R."/>
            <person name="Dunand C."/>
            <person name="Henrissat B."/>
            <person name="Grigoriev I.V."/>
            <person name="Hibbett D."/>
            <person name="Nagy L.G."/>
            <person name="Martin F.M."/>
        </authorList>
    </citation>
    <scope>NUCLEOTIDE SEQUENCE</scope>
    <source>
        <strain evidence="2">BED1</strain>
    </source>
</reference>
<gene>
    <name evidence="2" type="ORF">L210DRAFT_3557697</name>
</gene>
<evidence type="ECO:0000313" key="2">
    <source>
        <dbReference type="EMBL" id="KAF8432722.1"/>
    </source>
</evidence>
<keyword evidence="3" id="KW-1185">Reference proteome</keyword>
<dbReference type="Gene3D" id="1.20.1280.50">
    <property type="match status" value="1"/>
</dbReference>
<feature type="compositionally biased region" description="Acidic residues" evidence="1">
    <location>
        <begin position="90"/>
        <end position="105"/>
    </location>
</feature>
<feature type="non-terminal residue" evidence="2">
    <location>
        <position position="1"/>
    </location>
</feature>
<proteinExistence type="predicted"/>
<dbReference type="EMBL" id="WHUW01000038">
    <property type="protein sequence ID" value="KAF8432722.1"/>
    <property type="molecule type" value="Genomic_DNA"/>
</dbReference>
<organism evidence="2 3">
    <name type="scientific">Boletus edulis BED1</name>
    <dbReference type="NCBI Taxonomy" id="1328754"/>
    <lineage>
        <taxon>Eukaryota</taxon>
        <taxon>Fungi</taxon>
        <taxon>Dikarya</taxon>
        <taxon>Basidiomycota</taxon>
        <taxon>Agaricomycotina</taxon>
        <taxon>Agaricomycetes</taxon>
        <taxon>Agaricomycetidae</taxon>
        <taxon>Boletales</taxon>
        <taxon>Boletineae</taxon>
        <taxon>Boletaceae</taxon>
        <taxon>Boletoideae</taxon>
        <taxon>Boletus</taxon>
    </lineage>
</organism>